<dbReference type="OrthoDB" id="674604at2759"/>
<evidence type="ECO:0000259" key="1">
    <source>
        <dbReference type="Pfam" id="PF17107"/>
    </source>
</evidence>
<dbReference type="GeneID" id="43637654"/>
<accession>A0A5N6T7L2</accession>
<reference evidence="2 3" key="1">
    <citation type="submission" date="2019-04" db="EMBL/GenBank/DDBJ databases">
        <title>Friends and foes A comparative genomics study of 23 Aspergillus species from section Flavi.</title>
        <authorList>
            <consortium name="DOE Joint Genome Institute"/>
            <person name="Kjaerbolling I."/>
            <person name="Vesth T."/>
            <person name="Frisvad J.C."/>
            <person name="Nybo J.L."/>
            <person name="Theobald S."/>
            <person name="Kildgaard S."/>
            <person name="Isbrandt T."/>
            <person name="Kuo A."/>
            <person name="Sato A."/>
            <person name="Lyhne E.K."/>
            <person name="Kogle M.E."/>
            <person name="Wiebenga A."/>
            <person name="Kun R.S."/>
            <person name="Lubbers R.J."/>
            <person name="Makela M.R."/>
            <person name="Barry K."/>
            <person name="Chovatia M."/>
            <person name="Clum A."/>
            <person name="Daum C."/>
            <person name="Haridas S."/>
            <person name="He G."/>
            <person name="LaButti K."/>
            <person name="Lipzen A."/>
            <person name="Mondo S."/>
            <person name="Riley R."/>
            <person name="Salamov A."/>
            <person name="Simmons B.A."/>
            <person name="Magnuson J.K."/>
            <person name="Henrissat B."/>
            <person name="Mortensen U.H."/>
            <person name="Larsen T.O."/>
            <person name="Devries R.P."/>
            <person name="Grigoriev I.V."/>
            <person name="Machida M."/>
            <person name="Baker S.E."/>
            <person name="Andersen M.R."/>
        </authorList>
    </citation>
    <scope>NUCLEOTIDE SEQUENCE [LARGE SCALE GENOMIC DNA]</scope>
    <source>
        <strain evidence="2 3">CBS 117625</strain>
    </source>
</reference>
<dbReference type="RefSeq" id="XP_031918345.1">
    <property type="nucleotide sequence ID" value="XM_032053444.1"/>
</dbReference>
<sequence length="249" mass="27523">MMELPGHKSGLLLSSYTSIQPLPSMANSDISHQITSLIEVTEGIVEAYNPIKNLRGLPDAFREVNNLLPFIKQILQDAKRPTKRVLSANDTEALKTALCSCGEKANNLLEIFQKFAKRTNGRYNSSVYRAIIIQHGKHNVETLADGILQDLGALVTHHIFPADLQRQVKSLENAREALAKVSPSLTDFDLADQPHAAHQYGDHGRQYNLLGEGSQRIADGHYFEARGNQTFGMFPPKSFMNSSEIAAGQ</sequence>
<dbReference type="Proteomes" id="UP000325672">
    <property type="component" value="Unassembled WGS sequence"/>
</dbReference>
<dbReference type="InterPro" id="IPR031352">
    <property type="entry name" value="SesA"/>
</dbReference>
<feature type="domain" description="NACHT-NTPase and P-loop NTPases N-terminal" evidence="1">
    <location>
        <begin position="34"/>
        <end position="154"/>
    </location>
</feature>
<dbReference type="Pfam" id="PF17107">
    <property type="entry name" value="SesA"/>
    <property type="match status" value="1"/>
</dbReference>
<name>A0A5N6T7L2_ASPPS</name>
<keyword evidence="3" id="KW-1185">Reference proteome</keyword>
<organism evidence="2 3">
    <name type="scientific">Aspergillus pseudotamarii</name>
    <dbReference type="NCBI Taxonomy" id="132259"/>
    <lineage>
        <taxon>Eukaryota</taxon>
        <taxon>Fungi</taxon>
        <taxon>Dikarya</taxon>
        <taxon>Ascomycota</taxon>
        <taxon>Pezizomycotina</taxon>
        <taxon>Eurotiomycetes</taxon>
        <taxon>Eurotiomycetidae</taxon>
        <taxon>Eurotiales</taxon>
        <taxon>Aspergillaceae</taxon>
        <taxon>Aspergillus</taxon>
        <taxon>Aspergillus subgen. Circumdati</taxon>
    </lineage>
</organism>
<evidence type="ECO:0000313" key="2">
    <source>
        <dbReference type="EMBL" id="KAE8142282.1"/>
    </source>
</evidence>
<evidence type="ECO:0000313" key="3">
    <source>
        <dbReference type="Proteomes" id="UP000325672"/>
    </source>
</evidence>
<dbReference type="AlphaFoldDB" id="A0A5N6T7L2"/>
<gene>
    <name evidence="2" type="ORF">BDV38DRAFT_236262</name>
</gene>
<protein>
    <recommendedName>
        <fullName evidence="1">NACHT-NTPase and P-loop NTPases N-terminal domain-containing protein</fullName>
    </recommendedName>
</protein>
<proteinExistence type="predicted"/>
<dbReference type="EMBL" id="ML743555">
    <property type="protein sequence ID" value="KAE8142282.1"/>
    <property type="molecule type" value="Genomic_DNA"/>
</dbReference>